<accession>A0A6B3NBU8</accession>
<gene>
    <name evidence="1" type="ORF">F6J89_16305</name>
</gene>
<feature type="non-terminal residue" evidence="1">
    <location>
        <position position="1"/>
    </location>
</feature>
<dbReference type="PANTHER" id="PTHR47908">
    <property type="match status" value="1"/>
</dbReference>
<reference evidence="1" key="1">
    <citation type="submission" date="2019-11" db="EMBL/GenBank/DDBJ databases">
        <title>Genomic insights into an expanded diversity of filamentous marine cyanobacteria reveals the extraordinary biosynthetic potential of Moorea and Okeania.</title>
        <authorList>
            <person name="Ferreira Leao T."/>
            <person name="Wang M."/>
            <person name="Moss N."/>
            <person name="Da Silva R."/>
            <person name="Sanders J."/>
            <person name="Nurk S."/>
            <person name="Gurevich A."/>
            <person name="Humphrey G."/>
            <person name="Reher R."/>
            <person name="Zhu Q."/>
            <person name="Belda-Ferre P."/>
            <person name="Glukhov E."/>
            <person name="Rex R."/>
            <person name="Dorrestein P.C."/>
            <person name="Knight R."/>
            <person name="Pevzner P."/>
            <person name="Gerwick W.H."/>
            <person name="Gerwick L."/>
        </authorList>
    </citation>
    <scope>NUCLEOTIDE SEQUENCE</scope>
    <source>
        <strain evidence="1">SIO1C4</strain>
    </source>
</reference>
<evidence type="ECO:0000313" key="1">
    <source>
        <dbReference type="EMBL" id="NER29147.1"/>
    </source>
</evidence>
<dbReference type="PANTHER" id="PTHR47908:SF2">
    <property type="entry name" value="TETRATRICOPEPTIDE REPEAT (TPR)-LIKE SUPERFAMILY PROTEIN"/>
    <property type="match status" value="1"/>
</dbReference>
<dbReference type="AlphaFoldDB" id="A0A6B3NBU8"/>
<dbReference type="SUPFAM" id="SSF48452">
    <property type="entry name" value="TPR-like"/>
    <property type="match status" value="1"/>
</dbReference>
<protein>
    <submittedName>
        <fullName evidence="1">Uncharacterized protein</fullName>
    </submittedName>
</protein>
<proteinExistence type="predicted"/>
<organism evidence="1">
    <name type="scientific">Symploca sp. SIO1C4</name>
    <dbReference type="NCBI Taxonomy" id="2607765"/>
    <lineage>
        <taxon>Bacteria</taxon>
        <taxon>Bacillati</taxon>
        <taxon>Cyanobacteriota</taxon>
        <taxon>Cyanophyceae</taxon>
        <taxon>Coleofasciculales</taxon>
        <taxon>Coleofasciculaceae</taxon>
        <taxon>Symploca</taxon>
    </lineage>
</organism>
<sequence length="166" mass="19441">IDESIRDFDHAEKLNPKVLPYLWQRGLSYYYAERFEEGARQFQLDLSVNPQDVEETVWRYLCIARLKGVAEARNSLLAVKNDPRSVMRSVYGLFAGNCTREDVLAVGEKESIRGKFYSNLYIGLHYEAQADSIHAREYIVRAANDYQLDDYMWHLARVHQALRGWF</sequence>
<dbReference type="EMBL" id="JAAHFQ010000316">
    <property type="protein sequence ID" value="NER29147.1"/>
    <property type="molecule type" value="Genomic_DNA"/>
</dbReference>
<comment type="caution">
    <text evidence="1">The sequence shown here is derived from an EMBL/GenBank/DDBJ whole genome shotgun (WGS) entry which is preliminary data.</text>
</comment>
<dbReference type="InterPro" id="IPR011990">
    <property type="entry name" value="TPR-like_helical_dom_sf"/>
</dbReference>
<dbReference type="Gene3D" id="1.25.40.10">
    <property type="entry name" value="Tetratricopeptide repeat domain"/>
    <property type="match status" value="1"/>
</dbReference>
<name>A0A6B3NBU8_9CYAN</name>